<keyword evidence="2" id="KW-1185">Reference proteome</keyword>
<sequence>IFVDLEVVTAVTAVDLTLVDSKLISTDIGNLASVVSAADIVEIVEGEGGLVVVFDS</sequence>
<accession>A0A9N9IIJ7</accession>
<dbReference type="EMBL" id="CAJVPZ010030221">
    <property type="protein sequence ID" value="CAG8736252.1"/>
    <property type="molecule type" value="Genomic_DNA"/>
</dbReference>
<gene>
    <name evidence="1" type="ORF">RFULGI_LOCUS12504</name>
</gene>
<evidence type="ECO:0000313" key="2">
    <source>
        <dbReference type="Proteomes" id="UP000789396"/>
    </source>
</evidence>
<feature type="non-terminal residue" evidence="1">
    <location>
        <position position="1"/>
    </location>
</feature>
<protein>
    <submittedName>
        <fullName evidence="1">13177_t:CDS:1</fullName>
    </submittedName>
</protein>
<evidence type="ECO:0000313" key="1">
    <source>
        <dbReference type="EMBL" id="CAG8736252.1"/>
    </source>
</evidence>
<dbReference type="Proteomes" id="UP000789396">
    <property type="component" value="Unassembled WGS sequence"/>
</dbReference>
<proteinExistence type="predicted"/>
<reference evidence="1" key="1">
    <citation type="submission" date="2021-06" db="EMBL/GenBank/DDBJ databases">
        <authorList>
            <person name="Kallberg Y."/>
            <person name="Tangrot J."/>
            <person name="Rosling A."/>
        </authorList>
    </citation>
    <scope>NUCLEOTIDE SEQUENCE</scope>
    <source>
        <strain evidence="1">IN212</strain>
    </source>
</reference>
<organism evidence="1 2">
    <name type="scientific">Racocetra fulgida</name>
    <dbReference type="NCBI Taxonomy" id="60492"/>
    <lineage>
        <taxon>Eukaryota</taxon>
        <taxon>Fungi</taxon>
        <taxon>Fungi incertae sedis</taxon>
        <taxon>Mucoromycota</taxon>
        <taxon>Glomeromycotina</taxon>
        <taxon>Glomeromycetes</taxon>
        <taxon>Diversisporales</taxon>
        <taxon>Gigasporaceae</taxon>
        <taxon>Racocetra</taxon>
    </lineage>
</organism>
<dbReference type="AlphaFoldDB" id="A0A9N9IIJ7"/>
<name>A0A9N9IIJ7_9GLOM</name>
<comment type="caution">
    <text evidence="1">The sequence shown here is derived from an EMBL/GenBank/DDBJ whole genome shotgun (WGS) entry which is preliminary data.</text>
</comment>